<dbReference type="UniPathway" id="UPA00124"/>
<dbReference type="RefSeq" id="WP_086552074.1">
    <property type="nucleotide sequence ID" value="NZ_JOMO01000016.1"/>
</dbReference>
<organism evidence="8 9">
    <name type="scientific">Acetobacter orientalis</name>
    <dbReference type="NCBI Taxonomy" id="146474"/>
    <lineage>
        <taxon>Bacteria</taxon>
        <taxon>Pseudomonadati</taxon>
        <taxon>Pseudomonadota</taxon>
        <taxon>Alphaproteobacteria</taxon>
        <taxon>Acetobacterales</taxon>
        <taxon>Acetobacteraceae</taxon>
        <taxon>Acetobacter</taxon>
    </lineage>
</organism>
<evidence type="ECO:0000259" key="7">
    <source>
        <dbReference type="Pfam" id="PF04321"/>
    </source>
</evidence>
<proteinExistence type="inferred from homology"/>
<dbReference type="InterPro" id="IPR029903">
    <property type="entry name" value="RmlD-like-bd"/>
</dbReference>
<dbReference type="NCBIfam" id="TIGR01214">
    <property type="entry name" value="rmlD"/>
    <property type="match status" value="1"/>
</dbReference>
<comment type="pathway">
    <text evidence="1 6">Carbohydrate biosynthesis; dTDP-L-rhamnose biosynthesis.</text>
</comment>
<gene>
    <name evidence="8" type="ORF">HK12_02670</name>
</gene>
<comment type="catalytic activity">
    <reaction evidence="5 6">
        <text>dTDP-beta-L-rhamnose + NADP(+) = dTDP-4-dehydro-beta-L-rhamnose + NADPH + H(+)</text>
        <dbReference type="Rhea" id="RHEA:21796"/>
        <dbReference type="ChEBI" id="CHEBI:15378"/>
        <dbReference type="ChEBI" id="CHEBI:57510"/>
        <dbReference type="ChEBI" id="CHEBI:57783"/>
        <dbReference type="ChEBI" id="CHEBI:58349"/>
        <dbReference type="ChEBI" id="CHEBI:62830"/>
        <dbReference type="EC" id="1.1.1.133"/>
    </reaction>
</comment>
<dbReference type="PANTHER" id="PTHR10491:SF4">
    <property type="entry name" value="METHIONINE ADENOSYLTRANSFERASE 2 SUBUNIT BETA"/>
    <property type="match status" value="1"/>
</dbReference>
<dbReference type="AlphaFoldDB" id="A0A252A3I6"/>
<keyword evidence="6" id="KW-0521">NADP</keyword>
<protein>
    <recommendedName>
        <fullName evidence="4 6">dTDP-4-dehydrorhamnose reductase</fullName>
        <ecNumber evidence="3 6">1.1.1.133</ecNumber>
    </recommendedName>
</protein>
<dbReference type="PANTHER" id="PTHR10491">
    <property type="entry name" value="DTDP-4-DEHYDRORHAMNOSE REDUCTASE"/>
    <property type="match status" value="1"/>
</dbReference>
<dbReference type="Gene3D" id="3.90.25.10">
    <property type="entry name" value="UDP-galactose 4-epimerase, domain 1"/>
    <property type="match status" value="1"/>
</dbReference>
<comment type="caution">
    <text evidence="8">The sequence shown here is derived from an EMBL/GenBank/DDBJ whole genome shotgun (WGS) entry which is preliminary data.</text>
</comment>
<dbReference type="GO" id="GO:0008831">
    <property type="term" value="F:dTDP-4-dehydrorhamnose reductase activity"/>
    <property type="evidence" value="ECO:0007669"/>
    <property type="project" value="UniProtKB-EC"/>
</dbReference>
<evidence type="ECO:0000256" key="2">
    <source>
        <dbReference type="ARBA" id="ARBA00010944"/>
    </source>
</evidence>
<reference evidence="8 9" key="1">
    <citation type="submission" date="2014-06" db="EMBL/GenBank/DDBJ databases">
        <authorList>
            <person name="Ju J."/>
            <person name="Zhang J."/>
        </authorList>
    </citation>
    <scope>NUCLEOTIDE SEQUENCE [LARGE SCALE GENOMIC DNA]</scope>
    <source>
        <strain evidence="8">DmW_045</strain>
    </source>
</reference>
<sequence>MSKTQHLPAAILAPNGGPVLVTGQHGQLATALRALGGPRIQCIGRPELDFDAPDTLQKTFDAIKPSAIINAAAWTAVDLAESEEAAATRANATGPAELARLCAAADIPFLHVSTDYVFAGDKGAPYVETDPISPQTVYGRSKAMGEALTLAANPKTLIFRTAWVYSVHGKNFVRTMLNAGAKNPALKVVGDQKGNPTSADDLARALLEVLAYIENNGWQDAFAGIYHACGTGETTWHGLAVATLQEATHHGQAMPDITAIATQDWPTPAKRPADSRMDTSKLARTFGVTLPHWGDSVKRTVRDIFNQR</sequence>
<keyword evidence="6" id="KW-0560">Oxidoreductase</keyword>
<evidence type="ECO:0000256" key="3">
    <source>
        <dbReference type="ARBA" id="ARBA00012929"/>
    </source>
</evidence>
<dbReference type="InterPro" id="IPR036291">
    <property type="entry name" value="NAD(P)-bd_dom_sf"/>
</dbReference>
<evidence type="ECO:0000313" key="8">
    <source>
        <dbReference type="EMBL" id="OUI83169.1"/>
    </source>
</evidence>
<feature type="domain" description="RmlD-like substrate binding" evidence="7">
    <location>
        <begin position="19"/>
        <end position="303"/>
    </location>
</feature>
<dbReference type="EMBL" id="JOMO01000016">
    <property type="protein sequence ID" value="OUI83169.1"/>
    <property type="molecule type" value="Genomic_DNA"/>
</dbReference>
<evidence type="ECO:0000256" key="4">
    <source>
        <dbReference type="ARBA" id="ARBA00017099"/>
    </source>
</evidence>
<name>A0A252A3I6_9PROT</name>
<evidence type="ECO:0000256" key="1">
    <source>
        <dbReference type="ARBA" id="ARBA00004781"/>
    </source>
</evidence>
<evidence type="ECO:0000256" key="6">
    <source>
        <dbReference type="RuleBase" id="RU364082"/>
    </source>
</evidence>
<dbReference type="Gene3D" id="3.40.50.720">
    <property type="entry name" value="NAD(P)-binding Rossmann-like Domain"/>
    <property type="match status" value="1"/>
</dbReference>
<dbReference type="GO" id="GO:0019305">
    <property type="term" value="P:dTDP-rhamnose biosynthetic process"/>
    <property type="evidence" value="ECO:0007669"/>
    <property type="project" value="UniProtKB-UniPathway"/>
</dbReference>
<comment type="cofactor">
    <cofactor evidence="6">
        <name>Mg(2+)</name>
        <dbReference type="ChEBI" id="CHEBI:18420"/>
    </cofactor>
    <text evidence="6">Binds 1 Mg(2+) ion per monomer.</text>
</comment>
<comment type="function">
    <text evidence="6">Catalyzes the reduction of dTDP-6-deoxy-L-lyxo-4-hexulose to yield dTDP-L-rhamnose.</text>
</comment>
<dbReference type="EC" id="1.1.1.133" evidence="3 6"/>
<comment type="similarity">
    <text evidence="2 6">Belongs to the dTDP-4-dehydrorhamnose reductase family.</text>
</comment>
<dbReference type="Pfam" id="PF04321">
    <property type="entry name" value="RmlD_sub_bind"/>
    <property type="match status" value="1"/>
</dbReference>
<accession>A0A252A3I6</accession>
<dbReference type="Proteomes" id="UP000194639">
    <property type="component" value="Unassembled WGS sequence"/>
</dbReference>
<dbReference type="SUPFAM" id="SSF51735">
    <property type="entry name" value="NAD(P)-binding Rossmann-fold domains"/>
    <property type="match status" value="1"/>
</dbReference>
<evidence type="ECO:0000256" key="5">
    <source>
        <dbReference type="ARBA" id="ARBA00048200"/>
    </source>
</evidence>
<dbReference type="InterPro" id="IPR005913">
    <property type="entry name" value="dTDP_dehydrorham_reduct"/>
</dbReference>
<dbReference type="CDD" id="cd05254">
    <property type="entry name" value="dTDP_HR_like_SDR_e"/>
    <property type="match status" value="1"/>
</dbReference>
<evidence type="ECO:0000313" key="9">
    <source>
        <dbReference type="Proteomes" id="UP000194639"/>
    </source>
</evidence>